<dbReference type="STRING" id="1448308.A0A2T2NRY6"/>
<gene>
    <name evidence="8" type="ORF">BS50DRAFT_665825</name>
</gene>
<evidence type="ECO:0000256" key="4">
    <source>
        <dbReference type="ARBA" id="ARBA00023004"/>
    </source>
</evidence>
<evidence type="ECO:0000256" key="3">
    <source>
        <dbReference type="ARBA" id="ARBA00022723"/>
    </source>
</evidence>
<dbReference type="InterPro" id="IPR002401">
    <property type="entry name" value="Cyt_P450_E_grp-I"/>
</dbReference>
<evidence type="ECO:0000256" key="1">
    <source>
        <dbReference type="ARBA" id="ARBA00001971"/>
    </source>
</evidence>
<comment type="cofactor">
    <cofactor evidence="1 5">
        <name>heme</name>
        <dbReference type="ChEBI" id="CHEBI:30413"/>
    </cofactor>
</comment>
<organism evidence="8 9">
    <name type="scientific">Corynespora cassiicola Philippines</name>
    <dbReference type="NCBI Taxonomy" id="1448308"/>
    <lineage>
        <taxon>Eukaryota</taxon>
        <taxon>Fungi</taxon>
        <taxon>Dikarya</taxon>
        <taxon>Ascomycota</taxon>
        <taxon>Pezizomycotina</taxon>
        <taxon>Dothideomycetes</taxon>
        <taxon>Pleosporomycetidae</taxon>
        <taxon>Pleosporales</taxon>
        <taxon>Corynesporascaceae</taxon>
        <taxon>Corynespora</taxon>
    </lineage>
</organism>
<keyword evidence="6 8" id="KW-0503">Monooxygenase</keyword>
<dbReference type="InterPro" id="IPR036396">
    <property type="entry name" value="Cyt_P450_sf"/>
</dbReference>
<dbReference type="PRINTS" id="PR00463">
    <property type="entry name" value="EP450I"/>
</dbReference>
<evidence type="ECO:0000256" key="6">
    <source>
        <dbReference type="RuleBase" id="RU000461"/>
    </source>
</evidence>
<dbReference type="InterPro" id="IPR017972">
    <property type="entry name" value="Cyt_P450_CS"/>
</dbReference>
<keyword evidence="5 6" id="KW-0349">Heme</keyword>
<dbReference type="GO" id="GO:0004497">
    <property type="term" value="F:monooxygenase activity"/>
    <property type="evidence" value="ECO:0007669"/>
    <property type="project" value="UniProtKB-KW"/>
</dbReference>
<keyword evidence="7" id="KW-1133">Transmembrane helix</keyword>
<dbReference type="InterPro" id="IPR001128">
    <property type="entry name" value="Cyt_P450"/>
</dbReference>
<dbReference type="AlphaFoldDB" id="A0A2T2NRY6"/>
<keyword evidence="4 5" id="KW-0408">Iron</keyword>
<dbReference type="PANTHER" id="PTHR24305">
    <property type="entry name" value="CYTOCHROME P450"/>
    <property type="match status" value="1"/>
</dbReference>
<evidence type="ECO:0000256" key="2">
    <source>
        <dbReference type="ARBA" id="ARBA00010617"/>
    </source>
</evidence>
<dbReference type="Proteomes" id="UP000240883">
    <property type="component" value="Unassembled WGS sequence"/>
</dbReference>
<feature type="binding site" description="axial binding residue" evidence="5">
    <location>
        <position position="413"/>
    </location>
    <ligand>
        <name>heme</name>
        <dbReference type="ChEBI" id="CHEBI:30413"/>
    </ligand>
    <ligandPart>
        <name>Fe</name>
        <dbReference type="ChEBI" id="CHEBI:18248"/>
    </ligandPart>
</feature>
<dbReference type="GO" id="GO:0020037">
    <property type="term" value="F:heme binding"/>
    <property type="evidence" value="ECO:0007669"/>
    <property type="project" value="InterPro"/>
</dbReference>
<dbReference type="PANTHER" id="PTHR24305:SF166">
    <property type="entry name" value="CYTOCHROME P450 12A4, MITOCHONDRIAL-RELATED"/>
    <property type="match status" value="1"/>
</dbReference>
<evidence type="ECO:0000256" key="5">
    <source>
        <dbReference type="PIRSR" id="PIRSR602401-1"/>
    </source>
</evidence>
<dbReference type="CDD" id="cd11062">
    <property type="entry name" value="CYP58-like"/>
    <property type="match status" value="1"/>
</dbReference>
<evidence type="ECO:0000313" key="8">
    <source>
        <dbReference type="EMBL" id="PSN68202.1"/>
    </source>
</evidence>
<proteinExistence type="inferred from homology"/>
<evidence type="ECO:0000313" key="9">
    <source>
        <dbReference type="Proteomes" id="UP000240883"/>
    </source>
</evidence>
<keyword evidence="7" id="KW-0812">Transmembrane</keyword>
<dbReference type="Gene3D" id="1.10.630.10">
    <property type="entry name" value="Cytochrome P450"/>
    <property type="match status" value="1"/>
</dbReference>
<dbReference type="OrthoDB" id="3945418at2759"/>
<keyword evidence="9" id="KW-1185">Reference proteome</keyword>
<dbReference type="InterPro" id="IPR050121">
    <property type="entry name" value="Cytochrome_P450_monoxygenase"/>
</dbReference>
<keyword evidence="6" id="KW-0560">Oxidoreductase</keyword>
<dbReference type="PROSITE" id="PS00086">
    <property type="entry name" value="CYTOCHROME_P450"/>
    <property type="match status" value="1"/>
</dbReference>
<dbReference type="SUPFAM" id="SSF48264">
    <property type="entry name" value="Cytochrome P450"/>
    <property type="match status" value="1"/>
</dbReference>
<feature type="transmembrane region" description="Helical" evidence="7">
    <location>
        <begin position="6"/>
        <end position="27"/>
    </location>
</feature>
<reference evidence="8 9" key="1">
    <citation type="journal article" date="2018" name="Front. Microbiol.">
        <title>Genome-Wide Analysis of Corynespora cassiicola Leaf Fall Disease Putative Effectors.</title>
        <authorList>
            <person name="Lopez D."/>
            <person name="Ribeiro S."/>
            <person name="Label P."/>
            <person name="Fumanal B."/>
            <person name="Venisse J.S."/>
            <person name="Kohler A."/>
            <person name="de Oliveira R.R."/>
            <person name="Labutti K."/>
            <person name="Lipzen A."/>
            <person name="Lail K."/>
            <person name="Bauer D."/>
            <person name="Ohm R.A."/>
            <person name="Barry K.W."/>
            <person name="Spatafora J."/>
            <person name="Grigoriev I.V."/>
            <person name="Martin F.M."/>
            <person name="Pujade-Renaud V."/>
        </authorList>
    </citation>
    <scope>NUCLEOTIDE SEQUENCE [LARGE SCALE GENOMIC DNA]</scope>
    <source>
        <strain evidence="8 9">Philippines</strain>
    </source>
</reference>
<name>A0A2T2NRY6_CORCC</name>
<keyword evidence="7" id="KW-0472">Membrane</keyword>
<dbReference type="Pfam" id="PF00067">
    <property type="entry name" value="p450"/>
    <property type="match status" value="1"/>
</dbReference>
<dbReference type="GO" id="GO:0016705">
    <property type="term" value="F:oxidoreductase activity, acting on paired donors, with incorporation or reduction of molecular oxygen"/>
    <property type="evidence" value="ECO:0007669"/>
    <property type="project" value="InterPro"/>
</dbReference>
<dbReference type="EMBL" id="KZ678134">
    <property type="protein sequence ID" value="PSN68202.1"/>
    <property type="molecule type" value="Genomic_DNA"/>
</dbReference>
<sequence>MELFTLVIGVLVTILSYLLIQAIYNFYFHPLAHIPGPWWVACSLVVKFHDKYGPLVRISPSDLHFNDPYFYEKVYCGPSQKRNKHKDRVRLVSAPSSLFSTVDQKLHRTRRSYLSGFFSKQAVARLEPFMHSKTTQLASRFKQMQQTGQSIDAYVTYGALTSDVISYYAYGESFDCISSPDFSNDFMRALSSLQFVSLTSYFFPWILDCMHRLPPRLVQLINPTIKSVFDLHDLVISYAVKSVNTPKRNDMKNESIFEALADPSIAEHERTVARLADEGLVVLGAGLETTARTLTVITYHLIANPDILAKMRTDPALPRENLPYLNAVINERLRTDAFIMQKGERVLIEPLMYNNILIPKGTIIGASSWLLNKNPEIFPEPHRFRPERWVEAQERGENLAKYLTTFSKGTRICLGINMAYAELYIAIVSLFRQFDLELAPGCSIEDIACDRDYGVGFTKNYKWGIRFRVAKVLDDQGKCMFGWMQGGVSIIQSYMIS</sequence>
<comment type="similarity">
    <text evidence="2 6">Belongs to the cytochrome P450 family.</text>
</comment>
<accession>A0A2T2NRY6</accession>
<dbReference type="PRINTS" id="PR00385">
    <property type="entry name" value="P450"/>
</dbReference>
<evidence type="ECO:0000256" key="7">
    <source>
        <dbReference type="SAM" id="Phobius"/>
    </source>
</evidence>
<protein>
    <submittedName>
        <fullName evidence="8">Benzoate 4-monooxygenase cytochrome P450</fullName>
    </submittedName>
</protein>
<dbReference type="GO" id="GO:0005506">
    <property type="term" value="F:iron ion binding"/>
    <property type="evidence" value="ECO:0007669"/>
    <property type="project" value="InterPro"/>
</dbReference>
<keyword evidence="3 5" id="KW-0479">Metal-binding</keyword>